<protein>
    <submittedName>
        <fullName evidence="1">Uncharacterized protein</fullName>
    </submittedName>
</protein>
<organism evidence="1 2">
    <name type="scientific">Fomitopsis schrenkii</name>
    <name type="common">Brown rot fungus</name>
    <dbReference type="NCBI Taxonomy" id="2126942"/>
    <lineage>
        <taxon>Eukaryota</taxon>
        <taxon>Fungi</taxon>
        <taxon>Dikarya</taxon>
        <taxon>Basidiomycota</taxon>
        <taxon>Agaricomycotina</taxon>
        <taxon>Agaricomycetes</taxon>
        <taxon>Polyporales</taxon>
        <taxon>Fomitopsis</taxon>
    </lineage>
</organism>
<dbReference type="AlphaFoldDB" id="S8DGF0"/>
<evidence type="ECO:0000313" key="2">
    <source>
        <dbReference type="Proteomes" id="UP000015241"/>
    </source>
</evidence>
<keyword evidence="2" id="KW-1185">Reference proteome</keyword>
<sequence>MPRFAVRELPGGNGRAVAVEATSCSSTRVYARLAETASGPSGPHFPDRQREKGVQTGALKVDGETSLDTISGRGQLPHYRPG</sequence>
<dbReference type="Proteomes" id="UP000015241">
    <property type="component" value="Unassembled WGS sequence"/>
</dbReference>
<proteinExistence type="predicted"/>
<evidence type="ECO:0000313" key="1">
    <source>
        <dbReference type="EMBL" id="EPS92646.1"/>
    </source>
</evidence>
<gene>
    <name evidence="1" type="ORF">FOMPIDRAFT_1056676</name>
</gene>
<dbReference type="HOGENOM" id="CLU_2558309_0_0_1"/>
<reference evidence="1 2" key="1">
    <citation type="journal article" date="2012" name="Science">
        <title>The Paleozoic origin of enzymatic lignin decomposition reconstructed from 31 fungal genomes.</title>
        <authorList>
            <person name="Floudas D."/>
            <person name="Binder M."/>
            <person name="Riley R."/>
            <person name="Barry K."/>
            <person name="Blanchette R.A."/>
            <person name="Henrissat B."/>
            <person name="Martinez A.T."/>
            <person name="Otillar R."/>
            <person name="Spatafora J.W."/>
            <person name="Yadav J.S."/>
            <person name="Aerts A."/>
            <person name="Benoit I."/>
            <person name="Boyd A."/>
            <person name="Carlson A."/>
            <person name="Copeland A."/>
            <person name="Coutinho P.M."/>
            <person name="de Vries R.P."/>
            <person name="Ferreira P."/>
            <person name="Findley K."/>
            <person name="Foster B."/>
            <person name="Gaskell J."/>
            <person name="Glotzer D."/>
            <person name="Gorecki P."/>
            <person name="Heitman J."/>
            <person name="Hesse C."/>
            <person name="Hori C."/>
            <person name="Igarashi K."/>
            <person name="Jurgens J.A."/>
            <person name="Kallen N."/>
            <person name="Kersten P."/>
            <person name="Kohler A."/>
            <person name="Kuees U."/>
            <person name="Kumar T.K.A."/>
            <person name="Kuo A."/>
            <person name="LaButti K."/>
            <person name="Larrondo L.F."/>
            <person name="Lindquist E."/>
            <person name="Ling A."/>
            <person name="Lombard V."/>
            <person name="Lucas S."/>
            <person name="Lundell T."/>
            <person name="Martin R."/>
            <person name="McLaughlin D.J."/>
            <person name="Morgenstern I."/>
            <person name="Morin E."/>
            <person name="Murat C."/>
            <person name="Nagy L.G."/>
            <person name="Nolan M."/>
            <person name="Ohm R.A."/>
            <person name="Patyshakuliyeva A."/>
            <person name="Rokas A."/>
            <person name="Ruiz-Duenas F.J."/>
            <person name="Sabat G."/>
            <person name="Salamov A."/>
            <person name="Samejima M."/>
            <person name="Schmutz J."/>
            <person name="Slot J.C."/>
            <person name="St John F."/>
            <person name="Stenlid J."/>
            <person name="Sun H."/>
            <person name="Sun S."/>
            <person name="Syed K."/>
            <person name="Tsang A."/>
            <person name="Wiebenga A."/>
            <person name="Young D."/>
            <person name="Pisabarro A."/>
            <person name="Eastwood D.C."/>
            <person name="Martin F."/>
            <person name="Cullen D."/>
            <person name="Grigoriev I.V."/>
            <person name="Hibbett D.S."/>
        </authorList>
    </citation>
    <scope>NUCLEOTIDE SEQUENCE</scope>
    <source>
        <strain evidence="2">FP-58527</strain>
    </source>
</reference>
<name>S8DGF0_FOMSC</name>
<dbReference type="EMBL" id="KE504412">
    <property type="protein sequence ID" value="EPS92646.1"/>
    <property type="molecule type" value="Genomic_DNA"/>
</dbReference>
<dbReference type="InParanoid" id="S8DGF0"/>
<accession>S8DGF0</accession>